<dbReference type="Proteomes" id="UP000250235">
    <property type="component" value="Unassembled WGS sequence"/>
</dbReference>
<dbReference type="EMBL" id="KV002833">
    <property type="protein sequence ID" value="KZV37477.1"/>
    <property type="molecule type" value="Genomic_DNA"/>
</dbReference>
<dbReference type="AlphaFoldDB" id="A0A2Z7BYZ7"/>
<dbReference type="Gene3D" id="3.20.20.80">
    <property type="entry name" value="Glycosidases"/>
    <property type="match status" value="1"/>
</dbReference>
<accession>A0A2Z7BYZ7</accession>
<name>A0A2Z7BYZ7_9LAMI</name>
<dbReference type="GO" id="GO:0016985">
    <property type="term" value="F:mannan endo-1,4-beta-mannosidase activity"/>
    <property type="evidence" value="ECO:0007669"/>
    <property type="project" value="TreeGrafter"/>
</dbReference>
<dbReference type="PANTHER" id="PTHR31451:SF64">
    <property type="entry name" value="MANNAN ENDO-1,4-BETA-MANNOSIDASE 7"/>
    <property type="match status" value="1"/>
</dbReference>
<evidence type="ECO:0000313" key="2">
    <source>
        <dbReference type="Proteomes" id="UP000250235"/>
    </source>
</evidence>
<keyword evidence="2" id="KW-1185">Reference proteome</keyword>
<reference evidence="1 2" key="1">
    <citation type="journal article" date="2015" name="Proc. Natl. Acad. Sci. U.S.A.">
        <title>The resurrection genome of Boea hygrometrica: A blueprint for survival of dehydration.</title>
        <authorList>
            <person name="Xiao L."/>
            <person name="Yang G."/>
            <person name="Zhang L."/>
            <person name="Yang X."/>
            <person name="Zhao S."/>
            <person name="Ji Z."/>
            <person name="Zhou Q."/>
            <person name="Hu M."/>
            <person name="Wang Y."/>
            <person name="Chen M."/>
            <person name="Xu Y."/>
            <person name="Jin H."/>
            <person name="Xiao X."/>
            <person name="Hu G."/>
            <person name="Bao F."/>
            <person name="Hu Y."/>
            <person name="Wan P."/>
            <person name="Li L."/>
            <person name="Deng X."/>
            <person name="Kuang T."/>
            <person name="Xiang C."/>
            <person name="Zhu J.K."/>
            <person name="Oliver M.J."/>
            <person name="He Y."/>
        </authorList>
    </citation>
    <scope>NUCLEOTIDE SEQUENCE [LARGE SCALE GENOMIC DNA]</scope>
    <source>
        <strain evidence="2">cv. XS01</strain>
    </source>
</reference>
<gene>
    <name evidence="1" type="ORF">F511_43834</name>
</gene>
<organism evidence="1 2">
    <name type="scientific">Dorcoceras hygrometricum</name>
    <dbReference type="NCBI Taxonomy" id="472368"/>
    <lineage>
        <taxon>Eukaryota</taxon>
        <taxon>Viridiplantae</taxon>
        <taxon>Streptophyta</taxon>
        <taxon>Embryophyta</taxon>
        <taxon>Tracheophyta</taxon>
        <taxon>Spermatophyta</taxon>
        <taxon>Magnoliopsida</taxon>
        <taxon>eudicotyledons</taxon>
        <taxon>Gunneridae</taxon>
        <taxon>Pentapetalae</taxon>
        <taxon>asterids</taxon>
        <taxon>lamiids</taxon>
        <taxon>Lamiales</taxon>
        <taxon>Gesneriaceae</taxon>
        <taxon>Didymocarpoideae</taxon>
        <taxon>Trichosporeae</taxon>
        <taxon>Loxocarpinae</taxon>
        <taxon>Dorcoceras</taxon>
    </lineage>
</organism>
<protein>
    <submittedName>
        <fullName evidence="1">Glycosyl hydrolase superfamily protein isoform 1</fullName>
    </submittedName>
</protein>
<dbReference type="PANTHER" id="PTHR31451">
    <property type="match status" value="1"/>
</dbReference>
<evidence type="ECO:0000313" key="1">
    <source>
        <dbReference type="EMBL" id="KZV37477.1"/>
    </source>
</evidence>
<dbReference type="OrthoDB" id="1404838at2759"/>
<sequence length="79" mass="8647">MVFSTVYSKIYASAKRDGAAAGGLFWQLLASGMDSFRDGYDIILEENSSTEKLIAQQARRLYQIRNIVSSGNVGKPIGN</sequence>
<keyword evidence="1" id="KW-0378">Hydrolase</keyword>
<proteinExistence type="predicted"/>
<dbReference type="InterPro" id="IPR045053">
    <property type="entry name" value="MAN-like"/>
</dbReference>